<sequence>MQELKLEELKKRGGGVGPCGSDKGNGGSNDSGCKGSSNGAKTS</sequence>
<feature type="compositionally biased region" description="Basic and acidic residues" evidence="1">
    <location>
        <begin position="1"/>
        <end position="11"/>
    </location>
</feature>
<evidence type="ECO:0000313" key="3">
    <source>
        <dbReference type="Proteomes" id="UP001595697"/>
    </source>
</evidence>
<proteinExistence type="predicted"/>
<reference evidence="3" key="1">
    <citation type="journal article" date="2019" name="Int. J. Syst. Evol. Microbiol.">
        <title>The Global Catalogue of Microorganisms (GCM) 10K type strain sequencing project: providing services to taxonomists for standard genome sequencing and annotation.</title>
        <authorList>
            <consortium name="The Broad Institute Genomics Platform"/>
            <consortium name="The Broad Institute Genome Sequencing Center for Infectious Disease"/>
            <person name="Wu L."/>
            <person name="Ma J."/>
        </authorList>
    </citation>
    <scope>NUCLEOTIDE SEQUENCE [LARGE SCALE GENOMIC DNA]</scope>
    <source>
        <strain evidence="3">TBRC 5781</strain>
    </source>
</reference>
<feature type="compositionally biased region" description="Low complexity" evidence="1">
    <location>
        <begin position="30"/>
        <end position="43"/>
    </location>
</feature>
<feature type="region of interest" description="Disordered" evidence="1">
    <location>
        <begin position="1"/>
        <end position="43"/>
    </location>
</feature>
<dbReference type="EMBL" id="JBHSBD010000019">
    <property type="protein sequence ID" value="MFC3967578.1"/>
    <property type="molecule type" value="Genomic_DNA"/>
</dbReference>
<comment type="caution">
    <text evidence="2">The sequence shown here is derived from an EMBL/GenBank/DDBJ whole genome shotgun (WGS) entry which is preliminary data.</text>
</comment>
<evidence type="ECO:0000256" key="1">
    <source>
        <dbReference type="SAM" id="MobiDB-lite"/>
    </source>
</evidence>
<gene>
    <name evidence="2" type="ORF">ACFOVS_05440</name>
</gene>
<keyword evidence="3" id="KW-1185">Reference proteome</keyword>
<evidence type="ECO:0008006" key="4">
    <source>
        <dbReference type="Google" id="ProtNLM"/>
    </source>
</evidence>
<dbReference type="RefSeq" id="WP_281435217.1">
    <property type="nucleotide sequence ID" value="NZ_JALJQZ010000060.1"/>
</dbReference>
<protein>
    <recommendedName>
        <fullName evidence="4">Bacteriocin</fullName>
    </recommendedName>
</protein>
<feature type="compositionally biased region" description="Gly residues" evidence="1">
    <location>
        <begin position="14"/>
        <end position="29"/>
    </location>
</feature>
<dbReference type="Proteomes" id="UP001595697">
    <property type="component" value="Unassembled WGS sequence"/>
</dbReference>
<organism evidence="2 3">
    <name type="scientific">Rhizobium lemnae</name>
    <dbReference type="NCBI Taxonomy" id="1214924"/>
    <lineage>
        <taxon>Bacteria</taxon>
        <taxon>Pseudomonadati</taxon>
        <taxon>Pseudomonadota</taxon>
        <taxon>Alphaproteobacteria</taxon>
        <taxon>Hyphomicrobiales</taxon>
        <taxon>Rhizobiaceae</taxon>
        <taxon>Rhizobium/Agrobacterium group</taxon>
        <taxon>Rhizobium</taxon>
    </lineage>
</organism>
<evidence type="ECO:0000313" key="2">
    <source>
        <dbReference type="EMBL" id="MFC3967578.1"/>
    </source>
</evidence>
<name>A0ABV8E651_9HYPH</name>
<accession>A0ABV8E651</accession>